<evidence type="ECO:0000313" key="3">
    <source>
        <dbReference type="EMBL" id="CDR34485.1"/>
    </source>
</evidence>
<dbReference type="GO" id="GO:0000049">
    <property type="term" value="F:tRNA binding"/>
    <property type="evidence" value="ECO:0007669"/>
    <property type="project" value="TreeGrafter"/>
</dbReference>
<reference evidence="3" key="1">
    <citation type="submission" date="2013-12" db="EMBL/GenBank/DDBJ databases">
        <authorList>
            <person name="Linke B."/>
        </authorList>
    </citation>
    <scope>NUCLEOTIDE SEQUENCE [LARGE SCALE GENOMIC DNA]</scope>
    <source>
        <strain evidence="3">CRIB-18</strain>
    </source>
</reference>
<feature type="domain" description="NFACT RNA-binding" evidence="2">
    <location>
        <begin position="330"/>
        <end position="423"/>
    </location>
</feature>
<dbReference type="Pfam" id="PF05833">
    <property type="entry name" value="NFACT_N"/>
    <property type="match status" value="1"/>
</dbReference>
<protein>
    <recommendedName>
        <fullName evidence="2">NFACT RNA-binding domain-containing protein</fullName>
    </recommendedName>
</protein>
<dbReference type="STRING" id="1437425.CSEC_1672"/>
<gene>
    <name evidence="3" type="ORF">CSEC_1672</name>
</gene>
<dbReference type="Proteomes" id="UP000031552">
    <property type="component" value="Unassembled WGS sequence"/>
</dbReference>
<dbReference type="AlphaFoldDB" id="A0A090D2A7"/>
<dbReference type="Gene3D" id="2.30.310.10">
    <property type="entry name" value="ibrinogen binding protein from staphylococcus aureus domain"/>
    <property type="match status" value="1"/>
</dbReference>
<dbReference type="Pfam" id="PF05670">
    <property type="entry name" value="NFACT-R_1"/>
    <property type="match status" value="1"/>
</dbReference>
<accession>A0A090D2A7</accession>
<feature type="coiled-coil region" evidence="1">
    <location>
        <begin position="166"/>
        <end position="203"/>
    </location>
</feature>
<dbReference type="GO" id="GO:0072344">
    <property type="term" value="P:rescue of stalled ribosome"/>
    <property type="evidence" value="ECO:0007669"/>
    <property type="project" value="TreeGrafter"/>
</dbReference>
<sequence>MNRNSNKLNFSWLDMRNQLDLLKEEIEGAAFISIESIQEDVFLFHLKLKDSQKTFLVSLKEGFLRFHLSKRKGKELSFSHPLNRLIDQTLNTIKLSEKDRILTLETQDFTLYICLIPKRGNLHLIRRNLERLYSQKPNLPLSISITFIKNQDKLEPLPKVNLDEFYQIAEERNDFELKKLEALKRVEKTITGKRKLIDKLNKELNHCQTFDSIKHEADLIKANLYKIGKKAKEVEVYDWKKDATIILSLDPLIPLNEELKKRYEKAKRLERGIPQVLKKIEKEELVLSHLKENLEKIKSISSLKELKATQKPDIKKEPAIEIESRKGGVFKKFTSTEGFEILVGTSAKNNDRLTFTIAKGKDLFFHAAGTSGAHVIVKVGKQPPGPSTLDEAALLAIHFSKNKHSGKREVYETECKFVRKAKGKPGAVFLMQKKTRWINYDEVQAKLLIKDFNS</sequence>
<dbReference type="PANTHER" id="PTHR15239">
    <property type="entry name" value="NUCLEAR EXPORT MEDIATOR FACTOR NEMF"/>
    <property type="match status" value="1"/>
</dbReference>
<organism evidence="3 4">
    <name type="scientific">Candidatus Criblamydia sequanensis CRIB-18</name>
    <dbReference type="NCBI Taxonomy" id="1437425"/>
    <lineage>
        <taxon>Bacteria</taxon>
        <taxon>Pseudomonadati</taxon>
        <taxon>Chlamydiota</taxon>
        <taxon>Chlamydiia</taxon>
        <taxon>Parachlamydiales</taxon>
        <taxon>Candidatus Criblamydiaceae</taxon>
        <taxon>Candidatus Criblamydia</taxon>
    </lineage>
</organism>
<comment type="caution">
    <text evidence="3">The sequence shown here is derived from an EMBL/GenBank/DDBJ whole genome shotgun (WGS) entry which is preliminary data.</text>
</comment>
<evidence type="ECO:0000259" key="2">
    <source>
        <dbReference type="Pfam" id="PF05670"/>
    </source>
</evidence>
<dbReference type="GO" id="GO:1990112">
    <property type="term" value="C:RQC complex"/>
    <property type="evidence" value="ECO:0007669"/>
    <property type="project" value="TreeGrafter"/>
</dbReference>
<dbReference type="eggNOG" id="COG1293">
    <property type="taxonomic scope" value="Bacteria"/>
</dbReference>
<keyword evidence="4" id="KW-1185">Reference proteome</keyword>
<keyword evidence="1" id="KW-0175">Coiled coil</keyword>
<proteinExistence type="predicted"/>
<dbReference type="OrthoDB" id="9766163at2"/>
<evidence type="ECO:0000256" key="1">
    <source>
        <dbReference type="SAM" id="Coils"/>
    </source>
</evidence>
<dbReference type="InterPro" id="IPR008532">
    <property type="entry name" value="NFACT_RNA-bd"/>
</dbReference>
<dbReference type="InterPro" id="IPR051608">
    <property type="entry name" value="RQC_Subunit_NEMF"/>
</dbReference>
<dbReference type="RefSeq" id="WP_041018024.1">
    <property type="nucleotide sequence ID" value="NZ_CCEJ010000008.1"/>
</dbReference>
<name>A0A090D2A7_9BACT</name>
<dbReference type="GO" id="GO:0043023">
    <property type="term" value="F:ribosomal large subunit binding"/>
    <property type="evidence" value="ECO:0007669"/>
    <property type="project" value="TreeGrafter"/>
</dbReference>
<reference evidence="3" key="2">
    <citation type="submission" date="2014-09" db="EMBL/GenBank/DDBJ databases">
        <title>Criblamydia sequanensis harbors a mega-plasmid encoding arsenite resistance.</title>
        <authorList>
            <person name="Bertelli C."/>
            <person name="Goesmann A."/>
            <person name="Greub G."/>
        </authorList>
    </citation>
    <scope>NUCLEOTIDE SEQUENCE [LARGE SCALE GENOMIC DNA]</scope>
    <source>
        <strain evidence="3">CRIB-18</strain>
    </source>
</reference>
<dbReference type="EMBL" id="CCEJ010000008">
    <property type="protein sequence ID" value="CDR34485.1"/>
    <property type="molecule type" value="Genomic_DNA"/>
</dbReference>
<dbReference type="PANTHER" id="PTHR15239:SF6">
    <property type="entry name" value="RIBOSOME QUALITY CONTROL COMPLEX SUBUNIT NEMF"/>
    <property type="match status" value="1"/>
</dbReference>
<evidence type="ECO:0000313" key="4">
    <source>
        <dbReference type="Proteomes" id="UP000031552"/>
    </source>
</evidence>